<proteinExistence type="predicted"/>
<keyword evidence="3" id="KW-1185">Reference proteome</keyword>
<evidence type="ECO:0000256" key="1">
    <source>
        <dbReference type="SAM" id="MobiDB-lite"/>
    </source>
</evidence>
<comment type="caution">
    <text evidence="2">The sequence shown here is derived from an EMBL/GenBank/DDBJ whole genome shotgun (WGS) entry which is preliminary data.</text>
</comment>
<reference evidence="2" key="1">
    <citation type="journal article" date="2022" name="Int. J. Mol. Sci.">
        <title>Draft Genome of Tanacetum Coccineum: Genomic Comparison of Closely Related Tanacetum-Family Plants.</title>
        <authorList>
            <person name="Yamashiro T."/>
            <person name="Shiraishi A."/>
            <person name="Nakayama K."/>
            <person name="Satake H."/>
        </authorList>
    </citation>
    <scope>NUCLEOTIDE SEQUENCE</scope>
</reference>
<protein>
    <submittedName>
        <fullName evidence="2">Uncharacterized protein</fullName>
    </submittedName>
</protein>
<name>A0ABQ4WU18_9ASTR</name>
<evidence type="ECO:0000313" key="3">
    <source>
        <dbReference type="Proteomes" id="UP001151760"/>
    </source>
</evidence>
<reference evidence="2" key="2">
    <citation type="submission" date="2022-01" db="EMBL/GenBank/DDBJ databases">
        <authorList>
            <person name="Yamashiro T."/>
            <person name="Shiraishi A."/>
            <person name="Satake H."/>
            <person name="Nakayama K."/>
        </authorList>
    </citation>
    <scope>NUCLEOTIDE SEQUENCE</scope>
</reference>
<organism evidence="2 3">
    <name type="scientific">Tanacetum coccineum</name>
    <dbReference type="NCBI Taxonomy" id="301880"/>
    <lineage>
        <taxon>Eukaryota</taxon>
        <taxon>Viridiplantae</taxon>
        <taxon>Streptophyta</taxon>
        <taxon>Embryophyta</taxon>
        <taxon>Tracheophyta</taxon>
        <taxon>Spermatophyta</taxon>
        <taxon>Magnoliopsida</taxon>
        <taxon>eudicotyledons</taxon>
        <taxon>Gunneridae</taxon>
        <taxon>Pentapetalae</taxon>
        <taxon>asterids</taxon>
        <taxon>campanulids</taxon>
        <taxon>Asterales</taxon>
        <taxon>Asteraceae</taxon>
        <taxon>Asteroideae</taxon>
        <taxon>Anthemideae</taxon>
        <taxon>Anthemidinae</taxon>
        <taxon>Tanacetum</taxon>
    </lineage>
</organism>
<dbReference type="Proteomes" id="UP001151760">
    <property type="component" value="Unassembled WGS sequence"/>
</dbReference>
<evidence type="ECO:0000313" key="2">
    <source>
        <dbReference type="EMBL" id="GJS56347.1"/>
    </source>
</evidence>
<dbReference type="EMBL" id="BQNB010008929">
    <property type="protein sequence ID" value="GJS56347.1"/>
    <property type="molecule type" value="Genomic_DNA"/>
</dbReference>
<accession>A0ABQ4WU18</accession>
<gene>
    <name evidence="2" type="ORF">Tco_0629709</name>
</gene>
<sequence length="148" mass="16578">MKKSKKSKDAEPSKKTKQAGLSKGTTQSQPKLTGKSVQAEEIVFEVVDTDQPLNHENDIDNADDQPDAETALKTDKSTWFKQPPSHPTPDPEWNKGKVVKDVPKQNWLNNLANAKKHPLSFDELMSTPIDFMAFAMNFLKLTKLTKAD</sequence>
<feature type="region of interest" description="Disordered" evidence="1">
    <location>
        <begin position="1"/>
        <end position="97"/>
    </location>
</feature>